<accession>A0ABT5SNC7</accession>
<dbReference type="Gene3D" id="3.40.30.10">
    <property type="entry name" value="Glutaredoxin"/>
    <property type="match status" value="1"/>
</dbReference>
<organism evidence="2 3">
    <name type="scientific">Microbacterium thalli</name>
    <dbReference type="NCBI Taxonomy" id="3027921"/>
    <lineage>
        <taxon>Bacteria</taxon>
        <taxon>Bacillati</taxon>
        <taxon>Actinomycetota</taxon>
        <taxon>Actinomycetes</taxon>
        <taxon>Micrococcales</taxon>
        <taxon>Microbacteriaceae</taxon>
        <taxon>Microbacterium</taxon>
    </lineage>
</organism>
<feature type="domain" description="Spermatogenesis-associated protein 20-like TRX" evidence="1">
    <location>
        <begin position="2"/>
        <end position="105"/>
    </location>
</feature>
<dbReference type="SUPFAM" id="SSF52833">
    <property type="entry name" value="Thioredoxin-like"/>
    <property type="match status" value="1"/>
</dbReference>
<name>A0ABT5SNC7_9MICO</name>
<evidence type="ECO:0000313" key="2">
    <source>
        <dbReference type="EMBL" id="MDD7963661.1"/>
    </source>
</evidence>
<dbReference type="PANTHER" id="PTHR42899">
    <property type="entry name" value="SPERMATOGENESIS-ASSOCIATED PROTEIN 20"/>
    <property type="match status" value="1"/>
</dbReference>
<proteinExistence type="predicted"/>
<dbReference type="Proteomes" id="UP001218170">
    <property type="component" value="Unassembled WGS sequence"/>
</dbReference>
<reference evidence="2 3" key="1">
    <citation type="submission" date="2023-02" db="EMBL/GenBank/DDBJ databases">
        <title>Study of novel species of the Microbacterium genus.</title>
        <authorList>
            <person name="Arroyo-Herrera I."/>
            <person name="Roman-Ponce B."/>
            <person name="Vasquez-Murrieta M.S."/>
        </authorList>
    </citation>
    <scope>NUCLEOTIDE SEQUENCE [LARGE SCALE GENOMIC DNA]</scope>
    <source>
        <strain evidence="2 3">NE1TT3</strain>
    </source>
</reference>
<dbReference type="InterPro" id="IPR036249">
    <property type="entry name" value="Thioredoxin-like_sf"/>
</dbReference>
<dbReference type="InterPro" id="IPR024705">
    <property type="entry name" value="Ssp411"/>
</dbReference>
<dbReference type="EMBL" id="JAQZCI010000021">
    <property type="protein sequence ID" value="MDD7963661.1"/>
    <property type="molecule type" value="Genomic_DNA"/>
</dbReference>
<sequence>MTNRLADTLSPYLRSHAENPVDWYPWGEEAFAEARRWDVPLLISIGYSTCHWCHVMARESFSEPVTAALIDEGFVAVKVDREEHPHVDAAYMAAASAFTQNLGWP</sequence>
<protein>
    <submittedName>
        <fullName evidence="2">DUF255 domain-containing protein</fullName>
    </submittedName>
</protein>
<evidence type="ECO:0000259" key="1">
    <source>
        <dbReference type="Pfam" id="PF03190"/>
    </source>
</evidence>
<dbReference type="RefSeq" id="WP_274265067.1">
    <property type="nucleotide sequence ID" value="NZ_JAQZCI010000021.1"/>
</dbReference>
<dbReference type="InterPro" id="IPR004879">
    <property type="entry name" value="Ssp411-like_TRX"/>
</dbReference>
<keyword evidence="3" id="KW-1185">Reference proteome</keyword>
<feature type="non-terminal residue" evidence="2">
    <location>
        <position position="105"/>
    </location>
</feature>
<dbReference type="PANTHER" id="PTHR42899:SF1">
    <property type="entry name" value="SPERMATOGENESIS-ASSOCIATED PROTEIN 20"/>
    <property type="match status" value="1"/>
</dbReference>
<dbReference type="Pfam" id="PF03190">
    <property type="entry name" value="Thioredox_DsbH"/>
    <property type="match status" value="1"/>
</dbReference>
<evidence type="ECO:0000313" key="3">
    <source>
        <dbReference type="Proteomes" id="UP001218170"/>
    </source>
</evidence>
<gene>
    <name evidence="2" type="ORF">PUW80_15050</name>
</gene>
<comment type="caution">
    <text evidence="2">The sequence shown here is derived from an EMBL/GenBank/DDBJ whole genome shotgun (WGS) entry which is preliminary data.</text>
</comment>